<dbReference type="Proteomes" id="UP000001471">
    <property type="component" value="Unassembled WGS sequence"/>
</dbReference>
<accession>B2WC84</accession>
<protein>
    <submittedName>
        <fullName evidence="2">Uncharacterized protein</fullName>
    </submittedName>
</protein>
<reference evidence="3" key="1">
    <citation type="journal article" date="2013" name="G3 (Bethesda)">
        <title>Comparative genomics of a plant-pathogenic fungus, Pyrenophora tritici-repentis, reveals transduplication and the impact of repeat elements on pathogenicity and population divergence.</title>
        <authorList>
            <person name="Manning V.A."/>
            <person name="Pandelova I."/>
            <person name="Dhillon B."/>
            <person name="Wilhelm L.J."/>
            <person name="Goodwin S.B."/>
            <person name="Berlin A.M."/>
            <person name="Figueroa M."/>
            <person name="Freitag M."/>
            <person name="Hane J.K."/>
            <person name="Henrissat B."/>
            <person name="Holman W.H."/>
            <person name="Kodira C.D."/>
            <person name="Martin J."/>
            <person name="Oliver R.P."/>
            <person name="Robbertse B."/>
            <person name="Schackwitz W."/>
            <person name="Schwartz D.C."/>
            <person name="Spatafora J.W."/>
            <person name="Turgeon B.G."/>
            <person name="Yandava C."/>
            <person name="Young S."/>
            <person name="Zhou S."/>
            <person name="Zeng Q."/>
            <person name="Grigoriev I.V."/>
            <person name="Ma L.-J."/>
            <person name="Ciuffetti L.M."/>
        </authorList>
    </citation>
    <scope>NUCLEOTIDE SEQUENCE [LARGE SCALE GENOMIC DNA]</scope>
    <source>
        <strain evidence="3">Pt-1C-BFP</strain>
    </source>
</reference>
<feature type="compositionally biased region" description="Basic and acidic residues" evidence="1">
    <location>
        <begin position="68"/>
        <end position="77"/>
    </location>
</feature>
<sequence length="93" mass="10114">MARRAAQAPPTDTASGQQKQGATPVAEQRRHVSVTPQVRRLSPVFRGACGQMRQNRRTPDSSPTGARDGMKHDDDMVSSRAASQVTQTRRQGS</sequence>
<evidence type="ECO:0000313" key="2">
    <source>
        <dbReference type="EMBL" id="EDU50512.1"/>
    </source>
</evidence>
<dbReference type="HOGENOM" id="CLU_2400803_0_0_1"/>
<dbReference type="EMBL" id="DS231622">
    <property type="protein sequence ID" value="EDU50512.1"/>
    <property type="molecule type" value="Genomic_DNA"/>
</dbReference>
<evidence type="ECO:0000313" key="3">
    <source>
        <dbReference type="Proteomes" id="UP000001471"/>
    </source>
</evidence>
<proteinExistence type="predicted"/>
<gene>
    <name evidence="2" type="ORF">PTRG_07593</name>
</gene>
<feature type="region of interest" description="Disordered" evidence="1">
    <location>
        <begin position="1"/>
        <end position="93"/>
    </location>
</feature>
<feature type="compositionally biased region" description="Polar residues" evidence="1">
    <location>
        <begin position="80"/>
        <end position="93"/>
    </location>
</feature>
<dbReference type="AlphaFoldDB" id="B2WC84"/>
<evidence type="ECO:0000256" key="1">
    <source>
        <dbReference type="SAM" id="MobiDB-lite"/>
    </source>
</evidence>
<feature type="compositionally biased region" description="Polar residues" evidence="1">
    <location>
        <begin position="10"/>
        <end position="21"/>
    </location>
</feature>
<name>B2WC84_PYRTR</name>
<organism evidence="2 3">
    <name type="scientific">Pyrenophora tritici-repentis (strain Pt-1C-BFP)</name>
    <name type="common">Wheat tan spot fungus</name>
    <name type="synonym">Drechslera tritici-repentis</name>
    <dbReference type="NCBI Taxonomy" id="426418"/>
    <lineage>
        <taxon>Eukaryota</taxon>
        <taxon>Fungi</taxon>
        <taxon>Dikarya</taxon>
        <taxon>Ascomycota</taxon>
        <taxon>Pezizomycotina</taxon>
        <taxon>Dothideomycetes</taxon>
        <taxon>Pleosporomycetidae</taxon>
        <taxon>Pleosporales</taxon>
        <taxon>Pleosporineae</taxon>
        <taxon>Pleosporaceae</taxon>
        <taxon>Pyrenophora</taxon>
    </lineage>
</organism>
<dbReference type="InParanoid" id="B2WC84"/>